<dbReference type="Proteomes" id="UP001224812">
    <property type="component" value="Unassembled WGS sequence"/>
</dbReference>
<dbReference type="Pfam" id="PF09646">
    <property type="entry name" value="Gp37"/>
    <property type="match status" value="1"/>
</dbReference>
<dbReference type="SUPFAM" id="SSF143749">
    <property type="entry name" value="Phage tail protein-like"/>
    <property type="match status" value="1"/>
</dbReference>
<reference evidence="1 2" key="1">
    <citation type="journal article" date="2023" name="Front. Microbiol.">
        <title>Phylogeography and host specificity of Pasteurellaceae pathogenic to sea-farmed fish in the north-east Atlantic.</title>
        <authorList>
            <person name="Gulla S."/>
            <person name="Colquhoun D.J."/>
            <person name="Olsen A.B."/>
            <person name="Spilsberg B."/>
            <person name="Lagesen K."/>
            <person name="Aakesson C.P."/>
            <person name="Strom S."/>
            <person name="Manji F."/>
            <person name="Birkbeck T.H."/>
            <person name="Nilsen H.K."/>
        </authorList>
    </citation>
    <scope>NUCLEOTIDE SEQUENCE [LARGE SCALE GENOMIC DNA]</scope>
    <source>
        <strain evidence="1 2">VIO11850</strain>
    </source>
</reference>
<proteinExistence type="predicted"/>
<keyword evidence="2" id="KW-1185">Reference proteome</keyword>
<protein>
    <submittedName>
        <fullName evidence="1">Gp37 family protein</fullName>
    </submittedName>
</protein>
<organism evidence="1 2">
    <name type="scientific">Phocoenobacter skyensis</name>
    <dbReference type="NCBI Taxonomy" id="97481"/>
    <lineage>
        <taxon>Bacteria</taxon>
        <taxon>Pseudomonadati</taxon>
        <taxon>Pseudomonadota</taxon>
        <taxon>Gammaproteobacteria</taxon>
        <taxon>Pasteurellales</taxon>
        <taxon>Pasteurellaceae</taxon>
        <taxon>Phocoenobacter</taxon>
    </lineage>
</organism>
<comment type="caution">
    <text evidence="1">The sequence shown here is derived from an EMBL/GenBank/DDBJ whole genome shotgun (WGS) entry which is preliminary data.</text>
</comment>
<sequence length="169" mass="19054">MSATLPILTAFKQHLKTQFLDWSVDLMPNVPANYYLAHPNGAIIISYAGSKFGAKDTTNVVIQDRVVHIAISVIARNLHDDVGALNVLDELRLAIVGFEPPNCRGCWLVEEAYDGNDENTGVWIYQLIVATSTMQVERTKEQDLPKLVEIIQRRKNQPLDPRLTKKEEK</sequence>
<dbReference type="InterPro" id="IPR018602">
    <property type="entry name" value="Gp37/STM4215"/>
</dbReference>
<gene>
    <name evidence="1" type="ORF">QJT92_09835</name>
</gene>
<evidence type="ECO:0000313" key="2">
    <source>
        <dbReference type="Proteomes" id="UP001224812"/>
    </source>
</evidence>
<dbReference type="Gene3D" id="3.30.2000.10">
    <property type="entry name" value="Phage tail protein-like"/>
    <property type="match status" value="1"/>
</dbReference>
<dbReference type="EMBL" id="JASAVS010000026">
    <property type="protein sequence ID" value="MDP8086217.1"/>
    <property type="molecule type" value="Genomic_DNA"/>
</dbReference>
<dbReference type="InterPro" id="IPR038042">
    <property type="entry name" value="Gp37-like"/>
</dbReference>
<name>A0ABT9JNJ2_9PAST</name>
<evidence type="ECO:0000313" key="1">
    <source>
        <dbReference type="EMBL" id="MDP8086217.1"/>
    </source>
</evidence>
<dbReference type="RefSeq" id="WP_306383995.1">
    <property type="nucleotide sequence ID" value="NZ_JASAVR010000025.1"/>
</dbReference>
<dbReference type="InterPro" id="IPR035934">
    <property type="entry name" value="Phage_tail_protein-like_sf"/>
</dbReference>
<accession>A0ABT9JNJ2</accession>